<comment type="catalytic activity">
    <reaction evidence="5">
        <text>N,N-dimethyl-1,4-phenylenediamine + anthranilate + 2 NAD(+) = 2-(4-dimethylaminophenyl)diazenylbenzoate + 2 NADH + 2 H(+)</text>
        <dbReference type="Rhea" id="RHEA:55872"/>
        <dbReference type="ChEBI" id="CHEBI:15378"/>
        <dbReference type="ChEBI" id="CHEBI:15783"/>
        <dbReference type="ChEBI" id="CHEBI:16567"/>
        <dbReference type="ChEBI" id="CHEBI:57540"/>
        <dbReference type="ChEBI" id="CHEBI:57945"/>
        <dbReference type="ChEBI" id="CHEBI:71579"/>
        <dbReference type="EC" id="1.7.1.17"/>
    </reaction>
    <physiologicalReaction direction="right-to-left" evidence="5">
        <dbReference type="Rhea" id="RHEA:55874"/>
    </physiologicalReaction>
</comment>
<keyword evidence="2 6" id="KW-0288">FMN</keyword>
<dbReference type="Proteomes" id="UP001058271">
    <property type="component" value="Chromosome"/>
</dbReference>
<keyword evidence="3 6" id="KW-0560">Oxidoreductase</keyword>
<feature type="domain" description="Flavodoxin-like fold" evidence="7">
    <location>
        <begin position="1"/>
        <end position="160"/>
    </location>
</feature>
<dbReference type="SUPFAM" id="SSF52218">
    <property type="entry name" value="Flavoproteins"/>
    <property type="match status" value="1"/>
</dbReference>
<dbReference type="EC" id="1.6.5.-" evidence="6"/>
<name>A0ABY5ZA57_9ACTN</name>
<evidence type="ECO:0000313" key="8">
    <source>
        <dbReference type="EMBL" id="UWZ38747.1"/>
    </source>
</evidence>
<evidence type="ECO:0000256" key="5">
    <source>
        <dbReference type="ARBA" id="ARBA00048542"/>
    </source>
</evidence>
<dbReference type="InterPro" id="IPR029039">
    <property type="entry name" value="Flavoprotein-like_sf"/>
</dbReference>
<comment type="caution">
    <text evidence="6">Lacks conserved residue(s) required for the propagation of feature annotation.</text>
</comment>
<evidence type="ECO:0000259" key="7">
    <source>
        <dbReference type="Pfam" id="PF02525"/>
    </source>
</evidence>
<evidence type="ECO:0000256" key="4">
    <source>
        <dbReference type="ARBA" id="ARBA00023027"/>
    </source>
</evidence>
<organism evidence="8 9">
    <name type="scientific">Dactylosporangium roseum</name>
    <dbReference type="NCBI Taxonomy" id="47989"/>
    <lineage>
        <taxon>Bacteria</taxon>
        <taxon>Bacillati</taxon>
        <taxon>Actinomycetota</taxon>
        <taxon>Actinomycetes</taxon>
        <taxon>Micromonosporales</taxon>
        <taxon>Micromonosporaceae</taxon>
        <taxon>Dactylosporangium</taxon>
    </lineage>
</organism>
<dbReference type="Pfam" id="PF02525">
    <property type="entry name" value="Flavodoxin_2"/>
    <property type="match status" value="1"/>
</dbReference>
<gene>
    <name evidence="6" type="primary">azoR</name>
    <name evidence="8" type="ORF">Drose_11270</name>
</gene>
<evidence type="ECO:0000256" key="3">
    <source>
        <dbReference type="ARBA" id="ARBA00023002"/>
    </source>
</evidence>
<feature type="binding site" evidence="6">
    <location>
        <begin position="134"/>
        <end position="137"/>
    </location>
    <ligand>
        <name>FMN</name>
        <dbReference type="ChEBI" id="CHEBI:58210"/>
    </ligand>
</feature>
<comment type="function">
    <text evidence="6">Quinone reductase that provides resistance to thiol-specific stress caused by electrophilic quinones.</text>
</comment>
<dbReference type="EMBL" id="CP073721">
    <property type="protein sequence ID" value="UWZ38747.1"/>
    <property type="molecule type" value="Genomic_DNA"/>
</dbReference>
<dbReference type="HAMAP" id="MF_01216">
    <property type="entry name" value="Azoreductase_type1"/>
    <property type="match status" value="1"/>
</dbReference>
<comment type="cofactor">
    <cofactor evidence="6">
        <name>FMN</name>
        <dbReference type="ChEBI" id="CHEBI:58210"/>
    </cofactor>
    <text evidence="6">Binds 1 FMN per subunit.</text>
</comment>
<dbReference type="PANTHER" id="PTHR43741">
    <property type="entry name" value="FMN-DEPENDENT NADH-AZOREDUCTASE 1"/>
    <property type="match status" value="1"/>
</dbReference>
<comment type="subunit">
    <text evidence="6">Homodimer.</text>
</comment>
<dbReference type="RefSeq" id="WP_260728126.1">
    <property type="nucleotide sequence ID" value="NZ_BAAABS010000050.1"/>
</dbReference>
<dbReference type="EC" id="1.7.1.17" evidence="6"/>
<dbReference type="InterPro" id="IPR023048">
    <property type="entry name" value="NADH:quinone_OxRdtase_FMN_depd"/>
</dbReference>
<comment type="catalytic activity">
    <reaction evidence="6">
        <text>2 a quinone + NADH + H(+) = 2 a 1,4-benzosemiquinone + NAD(+)</text>
        <dbReference type="Rhea" id="RHEA:65952"/>
        <dbReference type="ChEBI" id="CHEBI:15378"/>
        <dbReference type="ChEBI" id="CHEBI:57540"/>
        <dbReference type="ChEBI" id="CHEBI:57945"/>
        <dbReference type="ChEBI" id="CHEBI:132124"/>
        <dbReference type="ChEBI" id="CHEBI:134225"/>
    </reaction>
</comment>
<keyword evidence="4 6" id="KW-0520">NAD</keyword>
<comment type="similarity">
    <text evidence="6">Belongs to the azoreductase type 1 family.</text>
</comment>
<evidence type="ECO:0000256" key="1">
    <source>
        <dbReference type="ARBA" id="ARBA00022630"/>
    </source>
</evidence>
<dbReference type="PANTHER" id="PTHR43741:SF4">
    <property type="entry name" value="FMN-DEPENDENT NADH:QUINONE OXIDOREDUCTASE"/>
    <property type="match status" value="1"/>
</dbReference>
<feature type="binding site" evidence="6">
    <location>
        <position position="9"/>
    </location>
    <ligand>
        <name>FMN</name>
        <dbReference type="ChEBI" id="CHEBI:58210"/>
    </ligand>
</feature>
<sequence>MHLFRLDASIRVAGSVSRALADTAEHAWRAERADAIVTRRDLGLRPLPADAWTSLTRTRLDPSAPPAPEAAAALVTELGAELLAADAYVFGVPLYNWNLPAQVKTWIDLLLLHPDLGPQGDQPLAGRPAVLALSRGGGYGPGTPKEGWDHVTPYLGRILGEVFGLDLHVAEAELTLADVSPAMAPLRGLAAESLRNGHANAAAHGRRVAELIRPAA</sequence>
<feature type="binding site" evidence="6">
    <location>
        <begin position="15"/>
        <end position="17"/>
    </location>
    <ligand>
        <name>FMN</name>
        <dbReference type="ChEBI" id="CHEBI:58210"/>
    </ligand>
</feature>
<evidence type="ECO:0000256" key="2">
    <source>
        <dbReference type="ARBA" id="ARBA00022643"/>
    </source>
</evidence>
<proteinExistence type="inferred from homology"/>
<keyword evidence="9" id="KW-1185">Reference proteome</keyword>
<comment type="function">
    <text evidence="6">Also exhibits azoreductase activity. Catalyzes the reductive cleavage of the azo bond in aromatic azo compounds to the corresponding amines.</text>
</comment>
<reference evidence="8" key="1">
    <citation type="submission" date="2021-04" db="EMBL/GenBank/DDBJ databases">
        <title>Biosynthetic gene clusters of Dactylosporangioum roseum.</title>
        <authorList>
            <person name="Hartkoorn R.C."/>
            <person name="Beaudoing E."/>
            <person name="Hot D."/>
            <person name="Moureu S."/>
        </authorList>
    </citation>
    <scope>NUCLEOTIDE SEQUENCE</scope>
    <source>
        <strain evidence="8">NRRL B-16295</strain>
    </source>
</reference>
<accession>A0ABY5ZA57</accession>
<dbReference type="InterPro" id="IPR003680">
    <property type="entry name" value="Flavodoxin_fold"/>
</dbReference>
<protein>
    <recommendedName>
        <fullName evidence="6">FMN dependent NADH:quinone oxidoreductase</fullName>
        <ecNumber evidence="6">1.6.5.-</ecNumber>
    </recommendedName>
    <alternativeName>
        <fullName evidence="6">Azo-dye reductase</fullName>
    </alternativeName>
    <alternativeName>
        <fullName evidence="6">FMN-dependent NADH-azo compound oxidoreductase</fullName>
    </alternativeName>
    <alternativeName>
        <fullName evidence="6">FMN-dependent NADH-azoreductase</fullName>
        <ecNumber evidence="6">1.7.1.17</ecNumber>
    </alternativeName>
</protein>
<keyword evidence="1 6" id="KW-0285">Flavoprotein</keyword>
<dbReference type="Gene3D" id="3.40.50.360">
    <property type="match status" value="1"/>
</dbReference>
<evidence type="ECO:0000313" key="9">
    <source>
        <dbReference type="Proteomes" id="UP001058271"/>
    </source>
</evidence>
<evidence type="ECO:0000256" key="6">
    <source>
        <dbReference type="HAMAP-Rule" id="MF_01216"/>
    </source>
</evidence>
<dbReference type="InterPro" id="IPR050104">
    <property type="entry name" value="FMN-dep_NADH:Q_OxRdtase_AzoR1"/>
</dbReference>